<dbReference type="InterPro" id="IPR036761">
    <property type="entry name" value="TTHA0802/YceI-like_sf"/>
</dbReference>
<comment type="caution">
    <text evidence="3">The sequence shown here is derived from an EMBL/GenBank/DDBJ whole genome shotgun (WGS) entry which is preliminary data.</text>
</comment>
<feature type="compositionally biased region" description="Basic residues" evidence="1">
    <location>
        <begin position="1"/>
        <end position="13"/>
    </location>
</feature>
<sequence>MAGPQRRVRHHTMQRSDATQACVTRGRQSGRWQRRAARPPCARATGWRTMPPMRHLPHLLAALWLTACTTPAPPPPADARAAEAPLAEPAPDAVRYQVASARSDVRFVVYRAGRLAALGHNHVIRAGQVNGQIALAPTLSQSSFSLRLPVTQFTVDPPDARHDEGEGFEVQPSADAIAGTRRNMLGARVLDADNYPTVRIDAVAVQGALPTVDATVRLRLREVSRDVRVPVTVVQSDHELIATADFKIRQTDFGITPMSVFGGALQVADAVTVRMRLVATRAP</sequence>
<dbReference type="OrthoDB" id="273832at2"/>
<feature type="domain" description="Lipid/polyisoprenoid-binding YceI-like" evidence="2">
    <location>
        <begin position="95"/>
        <end position="280"/>
    </location>
</feature>
<dbReference type="AlphaFoldDB" id="A0A557QFB0"/>
<dbReference type="Proteomes" id="UP000319502">
    <property type="component" value="Unassembled WGS sequence"/>
</dbReference>
<reference evidence="3 4" key="1">
    <citation type="submission" date="2019-07" db="EMBL/GenBank/DDBJ databases">
        <title>The pathways for chlorine oxyanion respiration interact through the shared metabolite chlorate.</title>
        <authorList>
            <person name="Barnum T.P."/>
            <person name="Cheng Y."/>
            <person name="Hill K.A."/>
            <person name="Lucas L.N."/>
            <person name="Carlson H.K."/>
            <person name="Coates J.D."/>
        </authorList>
    </citation>
    <scope>NUCLEOTIDE SEQUENCE [LARGE SCALE GENOMIC DNA]</scope>
    <source>
        <strain evidence="3 4">SFB-3</strain>
    </source>
</reference>
<accession>A0A557QFB0</accession>
<evidence type="ECO:0000313" key="4">
    <source>
        <dbReference type="Proteomes" id="UP000319502"/>
    </source>
</evidence>
<dbReference type="InterPro" id="IPR007372">
    <property type="entry name" value="Lipid/polyisoprenoid-bd_YceI"/>
</dbReference>
<protein>
    <submittedName>
        <fullName evidence="3">YceI family protein</fullName>
    </submittedName>
</protein>
<gene>
    <name evidence="3" type="ORF">FHP91_19170</name>
</gene>
<dbReference type="SUPFAM" id="SSF101874">
    <property type="entry name" value="YceI-like"/>
    <property type="match status" value="1"/>
</dbReference>
<dbReference type="SMART" id="SM00867">
    <property type="entry name" value="YceI"/>
    <property type="match status" value="1"/>
</dbReference>
<name>A0A557QFB0_9RHOO</name>
<organism evidence="3 4">
    <name type="scientific">Denitromonas halophila</name>
    <dbReference type="NCBI Taxonomy" id="1629404"/>
    <lineage>
        <taxon>Bacteria</taxon>
        <taxon>Pseudomonadati</taxon>
        <taxon>Pseudomonadota</taxon>
        <taxon>Betaproteobacteria</taxon>
        <taxon>Rhodocyclales</taxon>
        <taxon>Zoogloeaceae</taxon>
        <taxon>Denitromonas</taxon>
    </lineage>
</organism>
<evidence type="ECO:0000256" key="1">
    <source>
        <dbReference type="SAM" id="MobiDB-lite"/>
    </source>
</evidence>
<evidence type="ECO:0000259" key="2">
    <source>
        <dbReference type="SMART" id="SM00867"/>
    </source>
</evidence>
<dbReference type="Gene3D" id="2.40.128.110">
    <property type="entry name" value="Lipid/polyisoprenoid-binding, YceI-like"/>
    <property type="match status" value="1"/>
</dbReference>
<evidence type="ECO:0000313" key="3">
    <source>
        <dbReference type="EMBL" id="TVO51590.1"/>
    </source>
</evidence>
<dbReference type="Pfam" id="PF04264">
    <property type="entry name" value="YceI"/>
    <property type="match status" value="1"/>
</dbReference>
<dbReference type="EMBL" id="VMNK01000019">
    <property type="protein sequence ID" value="TVO51590.1"/>
    <property type="molecule type" value="Genomic_DNA"/>
</dbReference>
<keyword evidence="4" id="KW-1185">Reference proteome</keyword>
<feature type="compositionally biased region" description="Polar residues" evidence="1">
    <location>
        <begin position="15"/>
        <end position="31"/>
    </location>
</feature>
<feature type="region of interest" description="Disordered" evidence="1">
    <location>
        <begin position="1"/>
        <end position="45"/>
    </location>
</feature>
<proteinExistence type="predicted"/>